<dbReference type="AlphaFoldDB" id="A0A1D1UTM0"/>
<dbReference type="EMBL" id="BDGG01000002">
    <property type="protein sequence ID" value="GAU93024.1"/>
    <property type="molecule type" value="Genomic_DNA"/>
</dbReference>
<dbReference type="Proteomes" id="UP000186922">
    <property type="component" value="Unassembled WGS sequence"/>
</dbReference>
<gene>
    <name evidence="1" type="primary">RvY_05024-1</name>
    <name evidence="1" type="synonym">RvY_05024.1</name>
    <name evidence="1" type="ORF">RvY_05024</name>
</gene>
<comment type="caution">
    <text evidence="1">The sequence shown here is derived from an EMBL/GenBank/DDBJ whole genome shotgun (WGS) entry which is preliminary data.</text>
</comment>
<evidence type="ECO:0000313" key="2">
    <source>
        <dbReference type="Proteomes" id="UP000186922"/>
    </source>
</evidence>
<proteinExistence type="predicted"/>
<sequence length="40" mass="4038">MDEKGNGTTAASTFRSEIEATGRFATGVATISIFCSGGPV</sequence>
<evidence type="ECO:0000313" key="1">
    <source>
        <dbReference type="EMBL" id="GAU93024.1"/>
    </source>
</evidence>
<name>A0A1D1UTM0_RAMVA</name>
<protein>
    <submittedName>
        <fullName evidence="1">Uncharacterized protein</fullName>
    </submittedName>
</protein>
<accession>A0A1D1UTM0</accession>
<reference evidence="1 2" key="1">
    <citation type="journal article" date="2016" name="Nat. Commun.">
        <title>Extremotolerant tardigrade genome and improved radiotolerance of human cultured cells by tardigrade-unique protein.</title>
        <authorList>
            <person name="Hashimoto T."/>
            <person name="Horikawa D.D."/>
            <person name="Saito Y."/>
            <person name="Kuwahara H."/>
            <person name="Kozuka-Hata H."/>
            <person name="Shin-I T."/>
            <person name="Minakuchi Y."/>
            <person name="Ohishi K."/>
            <person name="Motoyama A."/>
            <person name="Aizu T."/>
            <person name="Enomoto A."/>
            <person name="Kondo K."/>
            <person name="Tanaka S."/>
            <person name="Hara Y."/>
            <person name="Koshikawa S."/>
            <person name="Sagara H."/>
            <person name="Miura T."/>
            <person name="Yokobori S."/>
            <person name="Miyagawa K."/>
            <person name="Suzuki Y."/>
            <person name="Kubo T."/>
            <person name="Oyama M."/>
            <person name="Kohara Y."/>
            <person name="Fujiyama A."/>
            <person name="Arakawa K."/>
            <person name="Katayama T."/>
            <person name="Toyoda A."/>
            <person name="Kunieda T."/>
        </authorList>
    </citation>
    <scope>NUCLEOTIDE SEQUENCE [LARGE SCALE GENOMIC DNA]</scope>
    <source>
        <strain evidence="1 2">YOKOZUNA-1</strain>
    </source>
</reference>
<organism evidence="1 2">
    <name type="scientific">Ramazzottius varieornatus</name>
    <name type="common">Water bear</name>
    <name type="synonym">Tardigrade</name>
    <dbReference type="NCBI Taxonomy" id="947166"/>
    <lineage>
        <taxon>Eukaryota</taxon>
        <taxon>Metazoa</taxon>
        <taxon>Ecdysozoa</taxon>
        <taxon>Tardigrada</taxon>
        <taxon>Eutardigrada</taxon>
        <taxon>Parachela</taxon>
        <taxon>Hypsibioidea</taxon>
        <taxon>Ramazzottiidae</taxon>
        <taxon>Ramazzottius</taxon>
    </lineage>
</organism>
<keyword evidence="2" id="KW-1185">Reference proteome</keyword>